<name>A0ABT3K2J6_9PROT</name>
<evidence type="ECO:0000256" key="2">
    <source>
        <dbReference type="SAM" id="Phobius"/>
    </source>
</evidence>
<evidence type="ECO:0000256" key="1">
    <source>
        <dbReference type="SAM" id="MobiDB-lite"/>
    </source>
</evidence>
<sequence>MDWTVTGPSGSAPLHVHAISHENWFMWVIHNFAPLIAVLFTGGIAIWVASRARAIATEQKEIAREKYILDLFDKRIEIFDNICSMVSDISVMEDDKDIEEFITSDSVKNTGILIIKSEFYFNKDVKREFGIIYNKCRDYYNKFYQSKKEKSFVFSEQEKDKFRKEMAIVLNTKLPMIFRPYAPDVARFHNREKKTKTFWSFNLLKFRKYIVTISFRDAGIPQCEAEAGADRRQPSKGPGSGGAVADGSSQRPG</sequence>
<evidence type="ECO:0008006" key="5">
    <source>
        <dbReference type="Google" id="ProtNLM"/>
    </source>
</evidence>
<protein>
    <recommendedName>
        <fullName evidence="5">DUF4760 domain-containing protein</fullName>
    </recommendedName>
</protein>
<keyword evidence="2" id="KW-0472">Membrane</keyword>
<feature type="region of interest" description="Disordered" evidence="1">
    <location>
        <begin position="224"/>
        <end position="253"/>
    </location>
</feature>
<dbReference type="EMBL" id="JANGSQ010000084">
    <property type="protein sequence ID" value="MCW4589623.1"/>
    <property type="molecule type" value="Genomic_DNA"/>
</dbReference>
<proteinExistence type="predicted"/>
<reference evidence="3 4" key="1">
    <citation type="submission" date="2022-07" db="EMBL/GenBank/DDBJ databases">
        <title>Genome stability of Gluconacetobacter entanii AV429.</title>
        <authorList>
            <person name="Trcek J."/>
            <person name="Cepec E."/>
        </authorList>
    </citation>
    <scope>NUCLEOTIDE SEQUENCE [LARGE SCALE GENOMIC DNA]</scope>
    <source>
        <strain evidence="3 4">AV429_2022</strain>
    </source>
</reference>
<comment type="caution">
    <text evidence="3">The sequence shown here is derived from an EMBL/GenBank/DDBJ whole genome shotgun (WGS) entry which is preliminary data.</text>
</comment>
<keyword evidence="4" id="KW-1185">Reference proteome</keyword>
<dbReference type="RefSeq" id="WP_139312892.1">
    <property type="nucleotide sequence ID" value="NZ_JABJWD010000054.1"/>
</dbReference>
<keyword evidence="2" id="KW-0812">Transmembrane</keyword>
<accession>A0ABT3K2J6</accession>
<feature type="transmembrane region" description="Helical" evidence="2">
    <location>
        <begin position="24"/>
        <end position="49"/>
    </location>
</feature>
<keyword evidence="2" id="KW-1133">Transmembrane helix</keyword>
<evidence type="ECO:0000313" key="3">
    <source>
        <dbReference type="EMBL" id="MCW4589623.1"/>
    </source>
</evidence>
<evidence type="ECO:0000313" key="4">
    <source>
        <dbReference type="Proteomes" id="UP001526337"/>
    </source>
</evidence>
<dbReference type="Proteomes" id="UP001526337">
    <property type="component" value="Unassembled WGS sequence"/>
</dbReference>
<organism evidence="3 4">
    <name type="scientific">Gluconacetobacter entanii</name>
    <dbReference type="NCBI Taxonomy" id="108528"/>
    <lineage>
        <taxon>Bacteria</taxon>
        <taxon>Pseudomonadati</taxon>
        <taxon>Pseudomonadota</taxon>
        <taxon>Alphaproteobacteria</taxon>
        <taxon>Acetobacterales</taxon>
        <taxon>Acetobacteraceae</taxon>
        <taxon>Gluconacetobacter</taxon>
    </lineage>
</organism>
<gene>
    <name evidence="3" type="ORF">NO263_03410</name>
</gene>